<name>A0A7L7KNJ7_9MOLU</name>
<accession>A0A7L7KNJ7</accession>
<evidence type="ECO:0000313" key="6">
    <source>
        <dbReference type="Proteomes" id="UP000514720"/>
    </source>
</evidence>
<evidence type="ECO:0000259" key="4">
    <source>
        <dbReference type="Pfam" id="PF01515"/>
    </source>
</evidence>
<dbReference type="AlphaFoldDB" id="A0A7L7KNJ7"/>
<protein>
    <submittedName>
        <fullName evidence="5">Phosphate butyryltransferase</fullName>
    </submittedName>
</protein>
<evidence type="ECO:0000313" key="5">
    <source>
        <dbReference type="EMBL" id="QMS84310.1"/>
    </source>
</evidence>
<dbReference type="KEGG" id="xcl:G4Z02_00660"/>
<comment type="similarity">
    <text evidence="1">Belongs to the phosphate acetyltransferase and butyryltransferase family.</text>
</comment>
<proteinExistence type="inferred from homology"/>
<evidence type="ECO:0000256" key="2">
    <source>
        <dbReference type="ARBA" id="ARBA00022679"/>
    </source>
</evidence>
<keyword evidence="2 5" id="KW-0808">Transferase</keyword>
<feature type="domain" description="Phosphate acetyl/butaryl transferase" evidence="4">
    <location>
        <begin position="77"/>
        <end position="293"/>
    </location>
</feature>
<dbReference type="InterPro" id="IPR002505">
    <property type="entry name" value="PTA_PTB"/>
</dbReference>
<evidence type="ECO:0000256" key="3">
    <source>
        <dbReference type="ARBA" id="ARBA00023315"/>
    </source>
</evidence>
<dbReference type="Proteomes" id="UP000514720">
    <property type="component" value="Chromosome"/>
</dbReference>
<dbReference type="EMBL" id="CP048914">
    <property type="protein sequence ID" value="QMS84310.1"/>
    <property type="molecule type" value="Genomic_DNA"/>
</dbReference>
<dbReference type="InterPro" id="IPR050500">
    <property type="entry name" value="Phos_Acetyltrans/Butyryltrans"/>
</dbReference>
<reference evidence="5 6" key="1">
    <citation type="submission" date="2020-02" db="EMBL/GenBank/DDBJ databases">
        <authorList>
            <person name="Zheng R.K."/>
            <person name="Sun C.M."/>
        </authorList>
    </citation>
    <scope>NUCLEOTIDE SEQUENCE [LARGE SCALE GENOMIC DNA]</scope>
    <source>
        <strain evidence="6">zrk13</strain>
    </source>
</reference>
<dbReference type="SUPFAM" id="SSF53659">
    <property type="entry name" value="Isocitrate/Isopropylmalate dehydrogenase-like"/>
    <property type="match status" value="1"/>
</dbReference>
<gene>
    <name evidence="5" type="ORF">G4Z02_00660</name>
</gene>
<dbReference type="GO" id="GO:0016746">
    <property type="term" value="F:acyltransferase activity"/>
    <property type="evidence" value="ECO:0007669"/>
    <property type="project" value="UniProtKB-KW"/>
</dbReference>
<dbReference type="PANTHER" id="PTHR43356:SF2">
    <property type="entry name" value="PHOSPHATE ACETYLTRANSFERASE"/>
    <property type="match status" value="1"/>
</dbReference>
<keyword evidence="6" id="KW-1185">Reference proteome</keyword>
<sequence length="299" mass="32898">MFRNFTQVVDYARSLETKDLIVASPEDTSILIAINDAFQMGLIRPVLVGDKKKILDLFMELGISKAGYEIYNAKDKKDAALMSVKLVSKQENSILMKGLIDTITLLDEVHDKEHGLLTGDFLSHLGVIDIPAYHKLLFISDAAFNISPNEEEKIKIINNTLEFVTSLGIFKPKIALVSAFETVHEEIQSTVEAKNIVEQLRDDERFYIGGPMSIDIAVSHEAAETKGIKHVVAGDADVLIFPNIEAGNTFYKSTTFFANSTPVGIILGASNPIVLTSRSDSYKSKLYSIALAVVSTDIL</sequence>
<dbReference type="Gene3D" id="3.40.718.10">
    <property type="entry name" value="Isopropylmalate Dehydrogenase"/>
    <property type="match status" value="1"/>
</dbReference>
<dbReference type="RefSeq" id="WP_258877921.1">
    <property type="nucleotide sequence ID" value="NZ_CP048914.1"/>
</dbReference>
<dbReference type="Pfam" id="PF01515">
    <property type="entry name" value="PTA_PTB"/>
    <property type="match status" value="1"/>
</dbReference>
<organism evidence="5 6">
    <name type="scientific">Candidatus Xianfuyuplasma coldseepsis</name>
    <dbReference type="NCBI Taxonomy" id="2782163"/>
    <lineage>
        <taxon>Bacteria</taxon>
        <taxon>Bacillati</taxon>
        <taxon>Mycoplasmatota</taxon>
        <taxon>Mollicutes</taxon>
        <taxon>Candidatus Izemoplasmatales</taxon>
        <taxon>Candidatus Izemoplasmataceae</taxon>
        <taxon>Candidatus Xianfuyuplasma</taxon>
    </lineage>
</organism>
<dbReference type="PIRSF" id="PIRSF000428">
    <property type="entry name" value="P_Ac_trans"/>
    <property type="match status" value="1"/>
</dbReference>
<dbReference type="InterPro" id="IPR012147">
    <property type="entry name" value="P_Ac_Bu_trans"/>
</dbReference>
<evidence type="ECO:0000256" key="1">
    <source>
        <dbReference type="ARBA" id="ARBA00005656"/>
    </source>
</evidence>
<keyword evidence="3" id="KW-0012">Acyltransferase</keyword>
<dbReference type="PANTHER" id="PTHR43356">
    <property type="entry name" value="PHOSPHATE ACETYLTRANSFERASE"/>
    <property type="match status" value="1"/>
</dbReference>